<protein>
    <recommendedName>
        <fullName evidence="4">Short-chain dehydrogenase</fullName>
    </recommendedName>
</protein>
<dbReference type="AlphaFoldDB" id="A0A1E3W205"/>
<dbReference type="RefSeq" id="WP_069441356.1">
    <property type="nucleotide sequence ID" value="NZ_LPWF01000017.1"/>
</dbReference>
<dbReference type="InterPro" id="IPR010266">
    <property type="entry name" value="NnrS"/>
</dbReference>
<feature type="transmembrane region" description="Helical" evidence="1">
    <location>
        <begin position="21"/>
        <end position="48"/>
    </location>
</feature>
<reference evidence="2 3" key="1">
    <citation type="journal article" date="2016" name="Environ. Microbiol.">
        <title>New Methyloceanibacter diversity from North Sea sediments includes methanotroph containing solely the soluble methane monooxygenase.</title>
        <authorList>
            <person name="Vekeman B."/>
            <person name="Kerckhof F.M."/>
            <person name="Cremers G."/>
            <person name="de Vos P."/>
            <person name="Vandamme P."/>
            <person name="Boon N."/>
            <person name="Op den Camp H.J."/>
            <person name="Heylen K."/>
        </authorList>
    </citation>
    <scope>NUCLEOTIDE SEQUENCE [LARGE SCALE GENOMIC DNA]</scope>
    <source>
        <strain evidence="2 3">R-67175</strain>
    </source>
</reference>
<proteinExistence type="predicted"/>
<feature type="transmembrane region" description="Helical" evidence="1">
    <location>
        <begin position="224"/>
        <end position="244"/>
    </location>
</feature>
<feature type="transmembrane region" description="Helical" evidence="1">
    <location>
        <begin position="68"/>
        <end position="88"/>
    </location>
</feature>
<feature type="transmembrane region" description="Helical" evidence="1">
    <location>
        <begin position="125"/>
        <end position="143"/>
    </location>
</feature>
<keyword evidence="1" id="KW-0812">Transmembrane</keyword>
<feature type="transmembrane region" description="Helical" evidence="1">
    <location>
        <begin position="279"/>
        <end position="300"/>
    </location>
</feature>
<feature type="transmembrane region" description="Helical" evidence="1">
    <location>
        <begin position="341"/>
        <end position="364"/>
    </location>
</feature>
<sequence length="405" mass="43527">MQRSLEAEASGRRRRAAASTFAPLFSYGFRPFFLGAGVWSIIAMVLWIGSLSGLWRLAEGYGATAWHAHEMLFGYSVAVVAGFLLTAVPNWTGRLPVAGWRLLSLFLLWCAGRVAFLLTGWTGPLPAVVLDSAFLPCLLLLVAREVVVGRNWRNLRPLVLVALLAAADIGFHMEVLRDGTASAASRLGVAALVGLIMLIGGRIVPSFTHTWLLRRGSAHLPVSFNRFDVVTLLGSGAALLLWLVRPDAPATGIVFLLAAVLQSVRLWRWAGLHAWREPLVLILHLGYAFVPLGFLLGGLVILEPRILAGTAAMHAWTVGAIGIMTLAVMTRATRGHTGHELRASPLTIVIYAAIIAAAVLRIAAGSFPQAYGGLLELAGGAWIAAFGLFLLEYAPMLLRARIAQN</sequence>
<evidence type="ECO:0000313" key="3">
    <source>
        <dbReference type="Proteomes" id="UP000094472"/>
    </source>
</evidence>
<keyword evidence="1" id="KW-0472">Membrane</keyword>
<dbReference type="OrthoDB" id="9770040at2"/>
<gene>
    <name evidence="2" type="ORF">AUC69_09360</name>
</gene>
<keyword evidence="3" id="KW-1185">Reference proteome</keyword>
<comment type="caution">
    <text evidence="2">The sequence shown here is derived from an EMBL/GenBank/DDBJ whole genome shotgun (WGS) entry which is preliminary data.</text>
</comment>
<keyword evidence="1" id="KW-1133">Transmembrane helix</keyword>
<feature type="transmembrane region" description="Helical" evidence="1">
    <location>
        <begin position="100"/>
        <end position="119"/>
    </location>
</feature>
<dbReference type="EMBL" id="LPWF01000017">
    <property type="protein sequence ID" value="ODR99551.1"/>
    <property type="molecule type" value="Genomic_DNA"/>
</dbReference>
<feature type="transmembrane region" description="Helical" evidence="1">
    <location>
        <begin position="185"/>
        <end position="204"/>
    </location>
</feature>
<dbReference type="Proteomes" id="UP000094472">
    <property type="component" value="Unassembled WGS sequence"/>
</dbReference>
<accession>A0A1E3W205</accession>
<name>A0A1E3W205_9HYPH</name>
<evidence type="ECO:0000313" key="2">
    <source>
        <dbReference type="EMBL" id="ODR99551.1"/>
    </source>
</evidence>
<feature type="transmembrane region" description="Helical" evidence="1">
    <location>
        <begin position="306"/>
        <end position="329"/>
    </location>
</feature>
<dbReference type="STRING" id="1774969.AUC69_09360"/>
<evidence type="ECO:0008006" key="4">
    <source>
        <dbReference type="Google" id="ProtNLM"/>
    </source>
</evidence>
<feature type="transmembrane region" description="Helical" evidence="1">
    <location>
        <begin position="250"/>
        <end position="267"/>
    </location>
</feature>
<evidence type="ECO:0000256" key="1">
    <source>
        <dbReference type="SAM" id="Phobius"/>
    </source>
</evidence>
<feature type="transmembrane region" description="Helical" evidence="1">
    <location>
        <begin position="370"/>
        <end position="391"/>
    </location>
</feature>
<dbReference type="Pfam" id="PF05940">
    <property type="entry name" value="NnrS"/>
    <property type="match status" value="1"/>
</dbReference>
<feature type="transmembrane region" description="Helical" evidence="1">
    <location>
        <begin position="155"/>
        <end position="173"/>
    </location>
</feature>
<organism evidence="2 3">
    <name type="scientific">Methyloceanibacter superfactus</name>
    <dbReference type="NCBI Taxonomy" id="1774969"/>
    <lineage>
        <taxon>Bacteria</taxon>
        <taxon>Pseudomonadati</taxon>
        <taxon>Pseudomonadota</taxon>
        <taxon>Alphaproteobacteria</taxon>
        <taxon>Hyphomicrobiales</taxon>
        <taxon>Hyphomicrobiaceae</taxon>
        <taxon>Methyloceanibacter</taxon>
    </lineage>
</organism>